<dbReference type="PRINTS" id="PR00079">
    <property type="entry name" value="G6PDHDRGNASE"/>
</dbReference>
<dbReference type="Gene3D" id="3.40.50.720">
    <property type="entry name" value="NAD(P)-binding Rossmann-like Domain"/>
    <property type="match status" value="2"/>
</dbReference>
<evidence type="ECO:0008006" key="10">
    <source>
        <dbReference type="Google" id="ProtNLM"/>
    </source>
</evidence>
<reference evidence="8 9" key="1">
    <citation type="journal article" date="2016" name="Nat. Commun.">
        <title>Thousands of microbial genomes shed light on interconnected biogeochemical processes in an aquifer system.</title>
        <authorList>
            <person name="Anantharaman K."/>
            <person name="Brown C.T."/>
            <person name="Hug L.A."/>
            <person name="Sharon I."/>
            <person name="Castelle C.J."/>
            <person name="Probst A.J."/>
            <person name="Thomas B.C."/>
            <person name="Singh A."/>
            <person name="Wilkins M.J."/>
            <person name="Karaoz U."/>
            <person name="Brodie E.L."/>
            <person name="Williams K.H."/>
            <person name="Hubbard S.S."/>
            <person name="Banfield J.F."/>
        </authorList>
    </citation>
    <scope>NUCLEOTIDE SEQUENCE [LARGE SCALE GENOMIC DNA]</scope>
</reference>
<dbReference type="PANTHER" id="PTHR23429:SF0">
    <property type="entry name" value="GLUCOSE-6-PHOSPHATE 1-DEHYDROGENASE"/>
    <property type="match status" value="1"/>
</dbReference>
<comment type="pathway">
    <text evidence="1">Carbohydrate degradation; pentose phosphate pathway; D-ribulose 5-phosphate from D-glucose 6-phosphate (oxidative stage): step 1/3.</text>
</comment>
<feature type="domain" description="Glucose-6-phosphate dehydrogenase C-terminal" evidence="7">
    <location>
        <begin position="298"/>
        <end position="350"/>
    </location>
</feature>
<dbReference type="AlphaFoldDB" id="A0A1F6Y7R9"/>
<dbReference type="EMBL" id="MFVU01000002">
    <property type="protein sequence ID" value="OGJ02421.1"/>
    <property type="molecule type" value="Genomic_DNA"/>
</dbReference>
<protein>
    <recommendedName>
        <fullName evidence="10">Glucose-6-phosphate dehydrogenase</fullName>
    </recommendedName>
</protein>
<evidence type="ECO:0000313" key="8">
    <source>
        <dbReference type="EMBL" id="OGJ02421.1"/>
    </source>
</evidence>
<keyword evidence="3" id="KW-0521">NADP</keyword>
<evidence type="ECO:0000259" key="7">
    <source>
        <dbReference type="Pfam" id="PF02781"/>
    </source>
</evidence>
<name>A0A1F6Y7R9_9BACT</name>
<dbReference type="GO" id="GO:0005829">
    <property type="term" value="C:cytosol"/>
    <property type="evidence" value="ECO:0007669"/>
    <property type="project" value="TreeGrafter"/>
</dbReference>
<dbReference type="SUPFAM" id="SSF51735">
    <property type="entry name" value="NAD(P)-binding Rossmann-fold domains"/>
    <property type="match status" value="1"/>
</dbReference>
<dbReference type="PANTHER" id="PTHR23429">
    <property type="entry name" value="GLUCOSE-6-PHOSPHATE 1-DEHYDROGENASE G6PD"/>
    <property type="match status" value="1"/>
</dbReference>
<dbReference type="Pfam" id="PF02781">
    <property type="entry name" value="G6PD_C"/>
    <property type="match status" value="2"/>
</dbReference>
<dbReference type="GO" id="GO:0009051">
    <property type="term" value="P:pentose-phosphate shunt, oxidative branch"/>
    <property type="evidence" value="ECO:0007669"/>
    <property type="project" value="TreeGrafter"/>
</dbReference>
<evidence type="ECO:0000256" key="3">
    <source>
        <dbReference type="ARBA" id="ARBA00022857"/>
    </source>
</evidence>
<dbReference type="Gene3D" id="3.30.360.10">
    <property type="entry name" value="Dihydrodipicolinate Reductase, domain 2"/>
    <property type="match status" value="2"/>
</dbReference>
<feature type="domain" description="Glucose-6-phosphate dehydrogenase NAD-binding" evidence="6">
    <location>
        <begin position="49"/>
        <end position="142"/>
    </location>
</feature>
<dbReference type="Proteomes" id="UP000178645">
    <property type="component" value="Unassembled WGS sequence"/>
</dbReference>
<keyword evidence="4" id="KW-0560">Oxidoreductase</keyword>
<keyword evidence="2" id="KW-0313">Glucose metabolism</keyword>
<dbReference type="GO" id="GO:0006006">
    <property type="term" value="P:glucose metabolic process"/>
    <property type="evidence" value="ECO:0007669"/>
    <property type="project" value="UniProtKB-KW"/>
</dbReference>
<evidence type="ECO:0000259" key="6">
    <source>
        <dbReference type="Pfam" id="PF00479"/>
    </source>
</evidence>
<dbReference type="InterPro" id="IPR001282">
    <property type="entry name" value="G6P_DH"/>
</dbReference>
<evidence type="ECO:0000256" key="5">
    <source>
        <dbReference type="ARBA" id="ARBA00023277"/>
    </source>
</evidence>
<evidence type="ECO:0000256" key="2">
    <source>
        <dbReference type="ARBA" id="ARBA00022526"/>
    </source>
</evidence>
<dbReference type="InterPro" id="IPR036291">
    <property type="entry name" value="NAD(P)-bd_dom_sf"/>
</dbReference>
<organism evidence="8 9">
    <name type="scientific">Candidatus Nomurabacteria bacterium RIFCSPLOWO2_12_FULL_44_11</name>
    <dbReference type="NCBI Taxonomy" id="1801796"/>
    <lineage>
        <taxon>Bacteria</taxon>
        <taxon>Candidatus Nomuraibacteriota</taxon>
    </lineage>
</organism>
<dbReference type="InterPro" id="IPR022675">
    <property type="entry name" value="G6P_DH_C"/>
</dbReference>
<keyword evidence="5" id="KW-0119">Carbohydrate metabolism</keyword>
<comment type="caution">
    <text evidence="8">The sequence shown here is derived from an EMBL/GenBank/DDBJ whole genome shotgun (WGS) entry which is preliminary data.</text>
</comment>
<dbReference type="Pfam" id="PF00479">
    <property type="entry name" value="G6PD_N"/>
    <property type="match status" value="1"/>
</dbReference>
<evidence type="ECO:0000313" key="9">
    <source>
        <dbReference type="Proteomes" id="UP000178645"/>
    </source>
</evidence>
<dbReference type="InterPro" id="IPR022674">
    <property type="entry name" value="G6P_DH_NAD-bd"/>
</dbReference>
<gene>
    <name evidence="8" type="ORF">A3G53_03350</name>
</gene>
<dbReference type="GO" id="GO:0004345">
    <property type="term" value="F:glucose-6-phosphate dehydrogenase activity"/>
    <property type="evidence" value="ECO:0007669"/>
    <property type="project" value="InterPro"/>
</dbReference>
<evidence type="ECO:0000256" key="4">
    <source>
        <dbReference type="ARBA" id="ARBA00023002"/>
    </source>
</evidence>
<feature type="domain" description="Glucose-6-phosphate dehydrogenase C-terminal" evidence="7">
    <location>
        <begin position="144"/>
        <end position="293"/>
    </location>
</feature>
<proteinExistence type="predicted"/>
<evidence type="ECO:0000256" key="1">
    <source>
        <dbReference type="ARBA" id="ARBA00004937"/>
    </source>
</evidence>
<sequence length="356" mass="40474">MSDAQPTILILFGITGDLAQRFLLPVIKKMKDEGTLPPKFRLIGASRLNYETLLVRVTEAESELGGTVQKLFYLAVPPHACKEVVDFIETSGLKKGKYKLLLEKPFGHDLTSAEDLVVHIKKHFKENEIYRVDHYLVKNSVQGIIKKSWEKNNIRSIEILASEKLGIEGRVNFYEQTGALQDFVQSHLLELAALTLMTNGGKNIRELRVAALKNLEVVCDITKQECVKRGQYEGYRKEVNNPESMVETFVYINMVSNDPRWQGIAIKLVTGKAMKEKLTQIRITYNDVKNLIFNIDPEPDAYERVITAAVLGNHGLFISSDEVLESWRILDAIQQTWVHSKDDLIIYPRGCEITQI</sequence>
<dbReference type="GO" id="GO:0050661">
    <property type="term" value="F:NADP binding"/>
    <property type="evidence" value="ECO:0007669"/>
    <property type="project" value="InterPro"/>
</dbReference>
<accession>A0A1F6Y7R9</accession>
<dbReference type="SUPFAM" id="SSF55347">
    <property type="entry name" value="Glyceraldehyde-3-phosphate dehydrogenase-like, C-terminal domain"/>
    <property type="match status" value="1"/>
</dbReference>